<comment type="caution">
    <text evidence="1">The sequence shown here is derived from an EMBL/GenBank/DDBJ whole genome shotgun (WGS) entry which is preliminary data.</text>
</comment>
<evidence type="ECO:0000313" key="2">
    <source>
        <dbReference type="Proteomes" id="UP001179363"/>
    </source>
</evidence>
<dbReference type="RefSeq" id="WP_236133681.1">
    <property type="nucleotide sequence ID" value="NZ_JAKGTH010000008.1"/>
</dbReference>
<proteinExistence type="predicted"/>
<accession>A0ABS9EF80</accession>
<evidence type="ECO:0000313" key="1">
    <source>
        <dbReference type="EMBL" id="MCF4101528.1"/>
    </source>
</evidence>
<dbReference type="Gene3D" id="3.40.50.2000">
    <property type="entry name" value="Glycogen Phosphorylase B"/>
    <property type="match status" value="1"/>
</dbReference>
<sequence>MKSLLVIGYVWPEPNSSAAGARMMQLLDFFLLQNYKITFASTAAKTIHMANLEEMDINSINIELNNSSFDDFISALAPDIVLFDRFMMEEQFGWRVTKICPNSIKILDTEDLHFLRKHRELEFKALQKNQLKIKDSELAKREIASIYRCDLSLIISKQEMQLLITDFEVPINLLIYIPFLFDKLSENTITELPKYEEREHFVSIGNFRHFPNYDAVLYLKKEIWPLINKELPRAQMHVYGAYPSQKVTQLNAPRNNFFIKGWTKNAQWEVKNAKVSLAPLRFGAGLKGKLTEAMLCGTPNVTTSLGAEGMHGELGWNGYIENAPVLFAQAAIALYTKPDIWKEAQLRGFDIINQLYDKIPHQERLKLKIEELFNTLQKHRTANFTGAMLNQHRNKSTYFLSKFIEVKNELEQLRAEK</sequence>
<dbReference type="Proteomes" id="UP001179363">
    <property type="component" value="Unassembled WGS sequence"/>
</dbReference>
<dbReference type="EMBL" id="JAKGTH010000008">
    <property type="protein sequence ID" value="MCF4101528.1"/>
    <property type="molecule type" value="Genomic_DNA"/>
</dbReference>
<keyword evidence="2" id="KW-1185">Reference proteome</keyword>
<dbReference type="Pfam" id="PF13692">
    <property type="entry name" value="Glyco_trans_1_4"/>
    <property type="match status" value="1"/>
</dbReference>
<reference evidence="1" key="1">
    <citation type="submission" date="2022-01" db="EMBL/GenBank/DDBJ databases">
        <title>Gillisia lutea sp. nov., isolated from marine plastic residues from the Malvarosa beach (Valencia, Spain).</title>
        <authorList>
            <person name="Vidal-Verdu A."/>
            <person name="Molina-Menor E."/>
            <person name="Satari L."/>
            <person name="Pascual J."/>
            <person name="Pereto J."/>
            <person name="Porcar M."/>
        </authorList>
    </citation>
    <scope>NUCLEOTIDE SEQUENCE</scope>
    <source>
        <strain evidence="1">M10.2A</strain>
    </source>
</reference>
<gene>
    <name evidence="1" type="ORF">L1I30_07615</name>
</gene>
<dbReference type="SUPFAM" id="SSF53756">
    <property type="entry name" value="UDP-Glycosyltransferase/glycogen phosphorylase"/>
    <property type="match status" value="1"/>
</dbReference>
<name>A0ABS9EF80_9FLAO</name>
<protein>
    <submittedName>
        <fullName evidence="1">Glycosyltransferase family 4 protein</fullName>
    </submittedName>
</protein>
<organism evidence="1 2">
    <name type="scientific">Gillisia lutea</name>
    <dbReference type="NCBI Taxonomy" id="2909668"/>
    <lineage>
        <taxon>Bacteria</taxon>
        <taxon>Pseudomonadati</taxon>
        <taxon>Bacteroidota</taxon>
        <taxon>Flavobacteriia</taxon>
        <taxon>Flavobacteriales</taxon>
        <taxon>Flavobacteriaceae</taxon>
        <taxon>Gillisia</taxon>
    </lineage>
</organism>